<evidence type="ECO:0000313" key="3">
    <source>
        <dbReference type="EMBL" id="SDG65572.1"/>
    </source>
</evidence>
<dbReference type="STRING" id="83767.SAMN05660652_00373"/>
<proteinExistence type="predicted"/>
<name>A0A1G7W0L6_9RHOO</name>
<feature type="domain" description="DUF1468" evidence="2">
    <location>
        <begin position="19"/>
        <end position="154"/>
    </location>
</feature>
<dbReference type="Pfam" id="PF07331">
    <property type="entry name" value="TctB"/>
    <property type="match status" value="1"/>
</dbReference>
<dbReference type="InterPro" id="IPR009936">
    <property type="entry name" value="DUF1468"/>
</dbReference>
<reference evidence="3 4" key="1">
    <citation type="submission" date="2016-10" db="EMBL/GenBank/DDBJ databases">
        <authorList>
            <person name="de Groot N.N."/>
        </authorList>
    </citation>
    <scope>NUCLEOTIDE SEQUENCE [LARGE SCALE GENOMIC DNA]</scope>
    <source>
        <strain evidence="3 4">DSM 5885</strain>
    </source>
</reference>
<evidence type="ECO:0000313" key="4">
    <source>
        <dbReference type="Proteomes" id="UP000198607"/>
    </source>
</evidence>
<dbReference type="Proteomes" id="UP000198607">
    <property type="component" value="Unassembled WGS sequence"/>
</dbReference>
<protein>
    <submittedName>
        <fullName evidence="3">Tripartite tricarboxylate transporter TctB family protein</fullName>
    </submittedName>
</protein>
<gene>
    <name evidence="3" type="ORF">SAMN05660652_00373</name>
</gene>
<accession>A0A1G7W0L6</accession>
<organism evidence="3 4">
    <name type="scientific">Propionivibrio dicarboxylicus</name>
    <dbReference type="NCBI Taxonomy" id="83767"/>
    <lineage>
        <taxon>Bacteria</taxon>
        <taxon>Pseudomonadati</taxon>
        <taxon>Pseudomonadota</taxon>
        <taxon>Betaproteobacteria</taxon>
        <taxon>Rhodocyclales</taxon>
        <taxon>Rhodocyclaceae</taxon>
        <taxon>Propionivibrio</taxon>
    </lineage>
</organism>
<feature type="transmembrane region" description="Helical" evidence="1">
    <location>
        <begin position="49"/>
        <end position="71"/>
    </location>
</feature>
<sequence>MRTTSGVLLSRFAMEIATALVTASIGAVVCFGSLEFGTGWGDAGPQPGYFPFYVGLILIFASGVNLAMALVHHRERLEAFLTTEQAHRVTAFFGPMFLFVLVSSFLGVYVGMILYLFCVMVFQGHYPVHKALAVALSAAVANYFLFEVWFQVPLLKGPLEAMLGIH</sequence>
<dbReference type="AlphaFoldDB" id="A0A1G7W0L6"/>
<feature type="transmembrane region" description="Helical" evidence="1">
    <location>
        <begin position="92"/>
        <end position="122"/>
    </location>
</feature>
<dbReference type="RefSeq" id="WP_176785710.1">
    <property type="nucleotide sequence ID" value="NZ_FNCY01000001.1"/>
</dbReference>
<evidence type="ECO:0000256" key="1">
    <source>
        <dbReference type="SAM" id="Phobius"/>
    </source>
</evidence>
<evidence type="ECO:0000259" key="2">
    <source>
        <dbReference type="Pfam" id="PF07331"/>
    </source>
</evidence>
<keyword evidence="1" id="KW-1133">Transmembrane helix</keyword>
<keyword evidence="4" id="KW-1185">Reference proteome</keyword>
<keyword evidence="1" id="KW-0472">Membrane</keyword>
<feature type="transmembrane region" description="Helical" evidence="1">
    <location>
        <begin position="12"/>
        <end position="34"/>
    </location>
</feature>
<keyword evidence="1" id="KW-0812">Transmembrane</keyword>
<feature type="transmembrane region" description="Helical" evidence="1">
    <location>
        <begin position="128"/>
        <end position="146"/>
    </location>
</feature>
<dbReference type="EMBL" id="FNCY01000001">
    <property type="protein sequence ID" value="SDG65572.1"/>
    <property type="molecule type" value="Genomic_DNA"/>
</dbReference>